<protein>
    <submittedName>
        <fullName evidence="2">Uncharacterized protein</fullName>
    </submittedName>
</protein>
<accession>A0A4R2JX12</accession>
<evidence type="ECO:0000256" key="1">
    <source>
        <dbReference type="SAM" id="MobiDB-lite"/>
    </source>
</evidence>
<reference evidence="2 3" key="1">
    <citation type="submission" date="2019-03" db="EMBL/GenBank/DDBJ databases">
        <title>Genomic Encyclopedia of Type Strains, Phase IV (KMG-IV): sequencing the most valuable type-strain genomes for metagenomic binning, comparative biology and taxonomic classification.</title>
        <authorList>
            <person name="Goeker M."/>
        </authorList>
    </citation>
    <scope>NUCLEOTIDE SEQUENCE [LARGE SCALE GENOMIC DNA]</scope>
    <source>
        <strain evidence="2 3">DSM 45934</strain>
    </source>
</reference>
<name>A0A4R2JX12_9PSEU</name>
<keyword evidence="3" id="KW-1185">Reference proteome</keyword>
<evidence type="ECO:0000313" key="2">
    <source>
        <dbReference type="EMBL" id="TCO64394.1"/>
    </source>
</evidence>
<sequence>MTPQEAEALANAPTLDLSESPVDTGPDTPPTSAPRRPPPAPLLPGETQTPDGGVVLSAT</sequence>
<comment type="caution">
    <text evidence="2">The sequence shown here is derived from an EMBL/GenBank/DDBJ whole genome shotgun (WGS) entry which is preliminary data.</text>
</comment>
<gene>
    <name evidence="2" type="ORF">EV192_101162</name>
</gene>
<dbReference type="Proteomes" id="UP000295680">
    <property type="component" value="Unassembled WGS sequence"/>
</dbReference>
<dbReference type="RefSeq" id="WP_132110124.1">
    <property type="nucleotide sequence ID" value="NZ_SLWS01000001.1"/>
</dbReference>
<dbReference type="EMBL" id="SLWS01000001">
    <property type="protein sequence ID" value="TCO64394.1"/>
    <property type="molecule type" value="Genomic_DNA"/>
</dbReference>
<proteinExistence type="predicted"/>
<feature type="region of interest" description="Disordered" evidence="1">
    <location>
        <begin position="1"/>
        <end position="59"/>
    </location>
</feature>
<organism evidence="2 3">
    <name type="scientific">Actinocrispum wychmicini</name>
    <dbReference type="NCBI Taxonomy" id="1213861"/>
    <lineage>
        <taxon>Bacteria</taxon>
        <taxon>Bacillati</taxon>
        <taxon>Actinomycetota</taxon>
        <taxon>Actinomycetes</taxon>
        <taxon>Pseudonocardiales</taxon>
        <taxon>Pseudonocardiaceae</taxon>
        <taxon>Actinocrispum</taxon>
    </lineage>
</organism>
<feature type="compositionally biased region" description="Pro residues" evidence="1">
    <location>
        <begin position="27"/>
        <end position="42"/>
    </location>
</feature>
<evidence type="ECO:0000313" key="3">
    <source>
        <dbReference type="Proteomes" id="UP000295680"/>
    </source>
</evidence>
<dbReference type="AlphaFoldDB" id="A0A4R2JX12"/>